<name>A0A5C3NRL8_9AGAM</name>
<gene>
    <name evidence="2" type="ORF">OE88DRAFT_4991</name>
</gene>
<sequence length="258" mass="28949">MQQPIEVVAKEGRGVTVSGAHPVLYSSGHASDSGSLRLMWWTTALAASATPTRSWGTDPNPIAAACQTYSDVGRPGSAIVSARPRTLPPEPSTCLLLWHTFLLLPVPINSLPGRRRRGANAKPLHRPRPRSHLTRLTPRRTPPTVLRHAVLPLDTGERPRRMQHLLRTSLPILVPPAPRANTRIRTDLARGERSRRRNLDAQRGHRRHSVLFRYSNHRRPRRRLVRCDLDAHPASIGILHSQARRNCRLLLGLRSNPK</sequence>
<protein>
    <submittedName>
        <fullName evidence="2">Uncharacterized protein</fullName>
    </submittedName>
</protein>
<feature type="compositionally biased region" description="Basic residues" evidence="1">
    <location>
        <begin position="114"/>
        <end position="133"/>
    </location>
</feature>
<evidence type="ECO:0000313" key="3">
    <source>
        <dbReference type="Proteomes" id="UP000305948"/>
    </source>
</evidence>
<organism evidence="2 3">
    <name type="scientific">Heliocybe sulcata</name>
    <dbReference type="NCBI Taxonomy" id="5364"/>
    <lineage>
        <taxon>Eukaryota</taxon>
        <taxon>Fungi</taxon>
        <taxon>Dikarya</taxon>
        <taxon>Basidiomycota</taxon>
        <taxon>Agaricomycotina</taxon>
        <taxon>Agaricomycetes</taxon>
        <taxon>Gloeophyllales</taxon>
        <taxon>Gloeophyllaceae</taxon>
        <taxon>Heliocybe</taxon>
    </lineage>
</organism>
<feature type="region of interest" description="Disordered" evidence="1">
    <location>
        <begin position="114"/>
        <end position="138"/>
    </location>
</feature>
<evidence type="ECO:0000256" key="1">
    <source>
        <dbReference type="SAM" id="MobiDB-lite"/>
    </source>
</evidence>
<evidence type="ECO:0000313" key="2">
    <source>
        <dbReference type="EMBL" id="TFK56351.1"/>
    </source>
</evidence>
<accession>A0A5C3NRL8</accession>
<dbReference type="AlphaFoldDB" id="A0A5C3NRL8"/>
<reference evidence="2 3" key="1">
    <citation type="journal article" date="2019" name="Nat. Ecol. Evol.">
        <title>Megaphylogeny resolves global patterns of mushroom evolution.</title>
        <authorList>
            <person name="Varga T."/>
            <person name="Krizsan K."/>
            <person name="Foldi C."/>
            <person name="Dima B."/>
            <person name="Sanchez-Garcia M."/>
            <person name="Sanchez-Ramirez S."/>
            <person name="Szollosi G.J."/>
            <person name="Szarkandi J.G."/>
            <person name="Papp V."/>
            <person name="Albert L."/>
            <person name="Andreopoulos W."/>
            <person name="Angelini C."/>
            <person name="Antonin V."/>
            <person name="Barry K.W."/>
            <person name="Bougher N.L."/>
            <person name="Buchanan P."/>
            <person name="Buyck B."/>
            <person name="Bense V."/>
            <person name="Catcheside P."/>
            <person name="Chovatia M."/>
            <person name="Cooper J."/>
            <person name="Damon W."/>
            <person name="Desjardin D."/>
            <person name="Finy P."/>
            <person name="Geml J."/>
            <person name="Haridas S."/>
            <person name="Hughes K."/>
            <person name="Justo A."/>
            <person name="Karasinski D."/>
            <person name="Kautmanova I."/>
            <person name="Kiss B."/>
            <person name="Kocsube S."/>
            <person name="Kotiranta H."/>
            <person name="LaButti K.M."/>
            <person name="Lechner B.E."/>
            <person name="Liimatainen K."/>
            <person name="Lipzen A."/>
            <person name="Lukacs Z."/>
            <person name="Mihaltcheva S."/>
            <person name="Morgado L.N."/>
            <person name="Niskanen T."/>
            <person name="Noordeloos M.E."/>
            <person name="Ohm R.A."/>
            <person name="Ortiz-Santana B."/>
            <person name="Ovrebo C."/>
            <person name="Racz N."/>
            <person name="Riley R."/>
            <person name="Savchenko A."/>
            <person name="Shiryaev A."/>
            <person name="Soop K."/>
            <person name="Spirin V."/>
            <person name="Szebenyi C."/>
            <person name="Tomsovsky M."/>
            <person name="Tulloss R.E."/>
            <person name="Uehling J."/>
            <person name="Grigoriev I.V."/>
            <person name="Vagvolgyi C."/>
            <person name="Papp T."/>
            <person name="Martin F.M."/>
            <person name="Miettinen O."/>
            <person name="Hibbett D.S."/>
            <person name="Nagy L.G."/>
        </authorList>
    </citation>
    <scope>NUCLEOTIDE SEQUENCE [LARGE SCALE GENOMIC DNA]</scope>
    <source>
        <strain evidence="2 3">OMC1185</strain>
    </source>
</reference>
<keyword evidence="3" id="KW-1185">Reference proteome</keyword>
<proteinExistence type="predicted"/>
<dbReference type="Proteomes" id="UP000305948">
    <property type="component" value="Unassembled WGS sequence"/>
</dbReference>
<dbReference type="EMBL" id="ML213503">
    <property type="protein sequence ID" value="TFK56351.1"/>
    <property type="molecule type" value="Genomic_DNA"/>
</dbReference>